<feature type="transmembrane region" description="Helical" evidence="2">
    <location>
        <begin position="368"/>
        <end position="390"/>
    </location>
</feature>
<dbReference type="PANTHER" id="PTHR34220">
    <property type="entry name" value="SENSOR HISTIDINE KINASE YPDA"/>
    <property type="match status" value="1"/>
</dbReference>
<dbReference type="Pfam" id="PF06580">
    <property type="entry name" value="His_kinase"/>
    <property type="match status" value="1"/>
</dbReference>
<dbReference type="SUPFAM" id="SSF52172">
    <property type="entry name" value="CheY-like"/>
    <property type="match status" value="1"/>
</dbReference>
<dbReference type="Gene3D" id="3.40.50.2300">
    <property type="match status" value="1"/>
</dbReference>
<keyword evidence="1" id="KW-0597">Phosphoprotein</keyword>
<keyword evidence="2" id="KW-0812">Transmembrane</keyword>
<feature type="transmembrane region" description="Helical" evidence="2">
    <location>
        <begin position="245"/>
        <end position="263"/>
    </location>
</feature>
<feature type="non-terminal residue" evidence="6">
    <location>
        <position position="717"/>
    </location>
</feature>
<reference evidence="6" key="1">
    <citation type="journal article" date="2008" name="Science">
        <title>The Physcomitrella genome reveals evolutionary insights into the conquest of land by plants.</title>
        <authorList>
            <person name="Rensing S."/>
            <person name="Lang D."/>
            <person name="Zimmer A."/>
            <person name="Terry A."/>
            <person name="Salamov A."/>
            <person name="Shapiro H."/>
            <person name="Nishiyama T."/>
            <person name="Perroud P.-F."/>
            <person name="Lindquist E."/>
            <person name="Kamisugi Y."/>
            <person name="Tanahashi T."/>
            <person name="Sakakibara K."/>
            <person name="Fujita T."/>
            <person name="Oishi K."/>
            <person name="Shin-I T."/>
            <person name="Kuroki Y."/>
            <person name="Toyoda A."/>
            <person name="Suzuki Y."/>
            <person name="Hashimoto A."/>
            <person name="Yamaguchi K."/>
            <person name="Sugano A."/>
            <person name="Kohara Y."/>
            <person name="Fujiyama A."/>
            <person name="Anterola A."/>
            <person name="Aoki S."/>
            <person name="Ashton N."/>
            <person name="Barbazuk W.B."/>
            <person name="Barker E."/>
            <person name="Bennetzen J."/>
            <person name="Bezanilla M."/>
            <person name="Blankenship R."/>
            <person name="Cho S.H."/>
            <person name="Dutcher S."/>
            <person name="Estelle M."/>
            <person name="Fawcett J.A."/>
            <person name="Gundlach H."/>
            <person name="Hanada K."/>
            <person name="Heyl A."/>
            <person name="Hicks K.A."/>
            <person name="Hugh J."/>
            <person name="Lohr M."/>
            <person name="Mayer K."/>
            <person name="Melkozernov A."/>
            <person name="Murata T."/>
            <person name="Nelson D."/>
            <person name="Pils B."/>
            <person name="Prigge M."/>
            <person name="Reiss B."/>
            <person name="Renner T."/>
            <person name="Rombauts S."/>
            <person name="Rushton P."/>
            <person name="Sanderfoot A."/>
            <person name="Schween G."/>
            <person name="Shiu S.-H."/>
            <person name="Stueber K."/>
            <person name="Theodoulou F.L."/>
            <person name="Tu H."/>
            <person name="Van de Peer Y."/>
            <person name="Verrier P.J."/>
            <person name="Waters E."/>
            <person name="Wood A."/>
            <person name="Yang L."/>
            <person name="Cove D."/>
            <person name="Cuming A."/>
            <person name="Hasebe M."/>
            <person name="Lucas S."/>
            <person name="Mishler D.B."/>
            <person name="Reski R."/>
            <person name="Grigoriev I."/>
            <person name="Quatrano R.S."/>
            <person name="Boore J.L."/>
        </authorList>
    </citation>
    <scope>NUCLEOTIDE SEQUENCE [LARGE SCALE GENOMIC DNA]</scope>
</reference>
<proteinExistence type="predicted"/>
<dbReference type="eggNOG" id="KOG1601">
    <property type="taxonomic scope" value="Eukaryota"/>
</dbReference>
<dbReference type="SUPFAM" id="SSF55874">
    <property type="entry name" value="ATPase domain of HSP90 chaperone/DNA topoisomerase II/histidine kinase"/>
    <property type="match status" value="1"/>
</dbReference>
<dbReference type="HOGENOM" id="CLU_851851_0_0_1"/>
<dbReference type="InterPro" id="IPR036890">
    <property type="entry name" value="HATPase_C_sf"/>
</dbReference>
<feature type="modified residue" description="4-aspartylphosphate" evidence="1">
    <location>
        <position position="451"/>
    </location>
</feature>
<evidence type="ECO:0000256" key="3">
    <source>
        <dbReference type="SAM" id="SignalP"/>
    </source>
</evidence>
<dbReference type="GO" id="GO:0000155">
    <property type="term" value="F:phosphorelay sensor kinase activity"/>
    <property type="evidence" value="ECO:0007669"/>
    <property type="project" value="InterPro"/>
</dbReference>
<keyword evidence="2" id="KW-0472">Membrane</keyword>
<organism>
    <name type="scientific">Physcomitrium patens</name>
    <name type="common">Spreading-leaved earth moss</name>
    <name type="synonym">Physcomitrella patens</name>
    <dbReference type="NCBI Taxonomy" id="3218"/>
    <lineage>
        <taxon>Eukaryota</taxon>
        <taxon>Viridiplantae</taxon>
        <taxon>Streptophyta</taxon>
        <taxon>Embryophyta</taxon>
        <taxon>Bryophyta</taxon>
        <taxon>Bryophytina</taxon>
        <taxon>Bryopsida</taxon>
        <taxon>Funariidae</taxon>
        <taxon>Funariales</taxon>
        <taxon>Funariaceae</taxon>
        <taxon>Physcomitrium</taxon>
    </lineage>
</organism>
<dbReference type="SMART" id="SM00448">
    <property type="entry name" value="REC"/>
    <property type="match status" value="1"/>
</dbReference>
<dbReference type="Gene3D" id="3.30.565.10">
    <property type="entry name" value="Histidine kinase-like ATPase, C-terminal domain"/>
    <property type="match status" value="1"/>
</dbReference>
<dbReference type="EMBL" id="DS546183">
    <property type="protein sequence ID" value="EDQ48622.1"/>
    <property type="molecule type" value="Genomic_DNA"/>
</dbReference>
<feature type="transmembrane region" description="Helical" evidence="2">
    <location>
        <begin position="314"/>
        <end position="333"/>
    </location>
</feature>
<dbReference type="GO" id="GO:0016020">
    <property type="term" value="C:membrane"/>
    <property type="evidence" value="ECO:0007669"/>
    <property type="project" value="InterPro"/>
</dbReference>
<feature type="domain" description="Response regulatory" evidence="5">
    <location>
        <begin position="401"/>
        <end position="518"/>
    </location>
</feature>
<name>A9U6T1_PHYPA</name>
<protein>
    <submittedName>
        <fullName evidence="6">Predicted protein</fullName>
    </submittedName>
</protein>
<evidence type="ECO:0000259" key="5">
    <source>
        <dbReference type="PROSITE" id="PS50110"/>
    </source>
</evidence>
<feature type="transmembrane region" description="Helical" evidence="2">
    <location>
        <begin position="213"/>
        <end position="233"/>
    </location>
</feature>
<dbReference type="CDD" id="cd17574">
    <property type="entry name" value="REC_OmpR"/>
    <property type="match status" value="1"/>
</dbReference>
<dbReference type="PANTHER" id="PTHR34220:SF7">
    <property type="entry name" value="SENSOR HISTIDINE KINASE YPDA"/>
    <property type="match status" value="1"/>
</dbReference>
<feature type="domain" description="Histidine kinase" evidence="4">
    <location>
        <begin position="519"/>
        <end position="717"/>
    </location>
</feature>
<evidence type="ECO:0000256" key="1">
    <source>
        <dbReference type="PROSITE-ProRule" id="PRU00169"/>
    </source>
</evidence>
<dbReference type="InterPro" id="IPR003594">
    <property type="entry name" value="HATPase_dom"/>
</dbReference>
<evidence type="ECO:0000259" key="4">
    <source>
        <dbReference type="PROSITE" id="PS50109"/>
    </source>
</evidence>
<accession>A9U6T1</accession>
<dbReference type="Pfam" id="PF00072">
    <property type="entry name" value="Response_reg"/>
    <property type="match status" value="1"/>
</dbReference>
<dbReference type="InterPro" id="IPR005467">
    <property type="entry name" value="His_kinase_dom"/>
</dbReference>
<dbReference type="PROSITE" id="PS50109">
    <property type="entry name" value="HIS_KIN"/>
    <property type="match status" value="1"/>
</dbReference>
<sequence length="717" mass="80453">MKRQWIIFIIGMLLVLFLPVYAVWQQFVMDRQPTAVEGLLDLSKLDLRNHGAISLNGEWEFYRSQLLTPKDFDRTITVKEDERPRLSGMARLPGAWNDYIAEDGQRMAEGYGTFRLIVQVKPGQALTYGLQTNNIRSASRVFMGGYEIGASGNPGRTADDGVQNNVPFLGFATLSGGRIEIIVQIANYLYTTGGVFTPILFGEQHAIMQSKELYLFADWMTIAGFFTAALYFLGFQQIRKKEPASLYLGLFCLAAIIYVLLHGEKLIDGFWPGLSYEWILKSQLMISALIYYFLLKFVSASVRGGVHPIVMRSYAFLGGASIAVAIIFPSILFSKIEPLLVAFSASCIAYIIGIMLRDLRRRRNSGEYLLTILGIISILMVIITNLLPLIGMPDHGAELATVLMVDDDPVNLQVLRNLLALEGYRLMTASNGQEALEKIQSGQSIDLVIADWMMPGMSGLDLCRSVRRQFSLSALPILLLTARSLPEDVRIGLSAGANDFLRKPVDAEELRARVRTLLELRRSVRNAISAEMAFLQAQIKPHFLYNALNTMIALLPIDPEKTAELLHELSRYLRGSFDFRNRDQLTVLRQEMALVTSYLNLEKARFEDRLQVDYDIQADMNRLVPPLTIQPIVENAVRHGIMRKEEGGRVRILVQELEERLEITVEDNGTGMTPERMEAVREGRAGNGVGLKNINARLLTLFGTELMIDSDPERGTV</sequence>
<feature type="chain" id="PRO_5002741977" evidence="3">
    <location>
        <begin position="23"/>
        <end position="717"/>
    </location>
</feature>
<dbReference type="Pfam" id="PF02518">
    <property type="entry name" value="HATPase_c"/>
    <property type="match status" value="1"/>
</dbReference>
<dbReference type="InterPro" id="IPR050640">
    <property type="entry name" value="Bact_2-comp_sensor_kinase"/>
</dbReference>
<feature type="signal peptide" evidence="3">
    <location>
        <begin position="1"/>
        <end position="22"/>
    </location>
</feature>
<evidence type="ECO:0000256" key="2">
    <source>
        <dbReference type="SAM" id="Phobius"/>
    </source>
</evidence>
<dbReference type="InterPro" id="IPR010559">
    <property type="entry name" value="Sig_transdc_His_kin_internal"/>
</dbReference>
<feature type="transmembrane region" description="Helical" evidence="2">
    <location>
        <begin position="283"/>
        <end position="302"/>
    </location>
</feature>
<dbReference type="AlphaFoldDB" id="A9U6T1"/>
<dbReference type="PROSITE" id="PS50110">
    <property type="entry name" value="RESPONSE_REGULATORY"/>
    <property type="match status" value="1"/>
</dbReference>
<dbReference type="InterPro" id="IPR011006">
    <property type="entry name" value="CheY-like_superfamily"/>
</dbReference>
<keyword evidence="3" id="KW-0732">Signal</keyword>
<feature type="transmembrane region" description="Helical" evidence="2">
    <location>
        <begin position="339"/>
        <end position="356"/>
    </location>
</feature>
<gene>
    <name evidence="6" type="ORF">PHYPADRAFT_103492</name>
</gene>
<evidence type="ECO:0000313" key="6">
    <source>
        <dbReference type="EMBL" id="EDQ48622.1"/>
    </source>
</evidence>
<dbReference type="InterPro" id="IPR001789">
    <property type="entry name" value="Sig_transdc_resp-reg_receiver"/>
</dbReference>
<keyword evidence="2" id="KW-1133">Transmembrane helix</keyword>